<evidence type="ECO:0000313" key="4">
    <source>
        <dbReference type="Proteomes" id="UP000069912"/>
    </source>
</evidence>
<dbReference type="EMBL" id="CP014160">
    <property type="protein sequence ID" value="AMB94724.1"/>
    <property type="molecule type" value="Genomic_DNA"/>
</dbReference>
<dbReference type="InterPro" id="IPR037465">
    <property type="entry name" value="YlxR"/>
</dbReference>
<accession>A0A0X8FCB4</accession>
<reference evidence="4" key="2">
    <citation type="submission" date="2016-01" db="EMBL/GenBank/DDBJ databases">
        <title>Six Aerococcus type strain genome sequencing and assembly using PacBio and Illumina Hiseq.</title>
        <authorList>
            <person name="Carkaci D."/>
            <person name="Dargis R."/>
            <person name="Nielsen X.C."/>
            <person name="Skovgaard O."/>
            <person name="Fuursted K."/>
            <person name="Christensen J.J."/>
        </authorList>
    </citation>
    <scope>NUCLEOTIDE SEQUENCE [LARGE SCALE GENOMIC DNA]</scope>
    <source>
        <strain evidence="4">CCUG43001</strain>
    </source>
</reference>
<evidence type="ECO:0000313" key="2">
    <source>
        <dbReference type="EMBL" id="AMB94724.1"/>
    </source>
</evidence>
<dbReference type="KEGG" id="asan:AWM72_08130"/>
<dbReference type="NCBIfam" id="NF047356">
    <property type="entry name" value="RNA_bind_RnpM"/>
    <property type="match status" value="1"/>
</dbReference>
<protein>
    <submittedName>
        <fullName evidence="2">DNA-binding protein</fullName>
    </submittedName>
    <submittedName>
        <fullName evidence="3">DUF448 domain-containing protein</fullName>
    </submittedName>
</protein>
<dbReference type="AlphaFoldDB" id="A0A0X8FCB4"/>
<feature type="domain" description="YlxR" evidence="1">
    <location>
        <begin position="9"/>
        <end position="82"/>
    </location>
</feature>
<reference evidence="2 4" key="1">
    <citation type="journal article" date="2016" name="Genome Announc.">
        <title>Complete Genome Sequences of Aerococcus christensenii CCUG 28831T, Aerococcus sanguinicola CCUG 43001T, Aerococcus urinae CCUG 36881T, Aerococcus urinaeequi CCUG 28094T, Aerococcus urinaehominis CCUG 42038 BT, and Aerococcus viridans CCUG 4311T.</title>
        <authorList>
            <person name="Carkaci D."/>
            <person name="Dargis R."/>
            <person name="Nielsen X.C."/>
            <person name="Skovgaard O."/>
            <person name="Fuursted K."/>
            <person name="Christensen J.J."/>
        </authorList>
    </citation>
    <scope>NUCLEOTIDE SEQUENCE [LARGE SCALE GENOMIC DNA]</scope>
    <source>
        <strain evidence="2 4">CCUG43001</strain>
    </source>
</reference>
<evidence type="ECO:0000313" key="3">
    <source>
        <dbReference type="EMBL" id="PKZ23274.1"/>
    </source>
</evidence>
<dbReference type="Pfam" id="PF04296">
    <property type="entry name" value="YlxR"/>
    <property type="match status" value="1"/>
</dbReference>
<dbReference type="GeneID" id="92904034"/>
<dbReference type="CDD" id="cd00279">
    <property type="entry name" value="YlxR"/>
    <property type="match status" value="1"/>
</dbReference>
<dbReference type="OrthoDB" id="9813251at2"/>
<dbReference type="GO" id="GO:0003677">
    <property type="term" value="F:DNA binding"/>
    <property type="evidence" value="ECO:0007669"/>
    <property type="project" value="UniProtKB-KW"/>
</dbReference>
<dbReference type="PANTHER" id="PTHR34215">
    <property type="entry name" value="BLL0784 PROTEIN"/>
    <property type="match status" value="1"/>
</dbReference>
<gene>
    <name evidence="2" type="ORF">AWM72_08130</name>
    <name evidence="3" type="ORF">CYJ28_01620</name>
</gene>
<dbReference type="Gene3D" id="3.30.1230.10">
    <property type="entry name" value="YlxR-like"/>
    <property type="match status" value="1"/>
</dbReference>
<evidence type="ECO:0000313" key="5">
    <source>
        <dbReference type="Proteomes" id="UP000234239"/>
    </source>
</evidence>
<dbReference type="PANTHER" id="PTHR34215:SF1">
    <property type="entry name" value="YLXR DOMAIN-CONTAINING PROTEIN"/>
    <property type="match status" value="1"/>
</dbReference>
<name>A0A0X8FCB4_9LACT</name>
<keyword evidence="4" id="KW-1185">Reference proteome</keyword>
<dbReference type="Proteomes" id="UP000234239">
    <property type="component" value="Unassembled WGS sequence"/>
</dbReference>
<dbReference type="InterPro" id="IPR007393">
    <property type="entry name" value="YlxR_dom"/>
</dbReference>
<organism evidence="2 4">
    <name type="scientific">Aerococcus sanguinicola</name>
    <dbReference type="NCBI Taxonomy" id="119206"/>
    <lineage>
        <taxon>Bacteria</taxon>
        <taxon>Bacillati</taxon>
        <taxon>Bacillota</taxon>
        <taxon>Bacilli</taxon>
        <taxon>Lactobacillales</taxon>
        <taxon>Aerococcaceae</taxon>
        <taxon>Aerococcus</taxon>
    </lineage>
</organism>
<evidence type="ECO:0000259" key="1">
    <source>
        <dbReference type="Pfam" id="PF04296"/>
    </source>
</evidence>
<keyword evidence="2" id="KW-0238">DNA-binding</keyword>
<proteinExistence type="predicted"/>
<dbReference type="InterPro" id="IPR035931">
    <property type="entry name" value="YlxR-like_sf"/>
</dbReference>
<sequence length="100" mass="11685">MKKKKIPMRKCVVSNEQVPKKDLVRVVRTPEKEVAIDPSGKMNGRGAYVSLDSDLVQKAWDKHLLDRHLNVDISDEFYEELKAYVAHQKARKELFENEEF</sequence>
<dbReference type="EMBL" id="PKGY01000001">
    <property type="protein sequence ID" value="PKZ23274.1"/>
    <property type="molecule type" value="Genomic_DNA"/>
</dbReference>
<dbReference type="Proteomes" id="UP000069912">
    <property type="component" value="Chromosome"/>
</dbReference>
<dbReference type="RefSeq" id="WP_067976090.1">
    <property type="nucleotide sequence ID" value="NZ_CAJHKM010000002.1"/>
</dbReference>
<reference evidence="3 5" key="3">
    <citation type="submission" date="2017-12" db="EMBL/GenBank/DDBJ databases">
        <title>Phylogenetic diversity of female urinary microbiome.</title>
        <authorList>
            <person name="Thomas-White K."/>
            <person name="Wolfe A.J."/>
        </authorList>
    </citation>
    <scope>NUCLEOTIDE SEQUENCE [LARGE SCALE GENOMIC DNA]</scope>
    <source>
        <strain evidence="3 5">UMB0139</strain>
    </source>
</reference>
<dbReference type="SUPFAM" id="SSF64376">
    <property type="entry name" value="YlxR-like"/>
    <property type="match status" value="1"/>
</dbReference>